<evidence type="ECO:0000313" key="3">
    <source>
        <dbReference type="Proteomes" id="UP001417504"/>
    </source>
</evidence>
<gene>
    <name evidence="2" type="ORF">Sjap_026613</name>
</gene>
<name>A0AAP0HE67_9MAGN</name>
<keyword evidence="1" id="KW-1133">Transmembrane helix</keyword>
<feature type="transmembrane region" description="Helical" evidence="1">
    <location>
        <begin position="150"/>
        <end position="175"/>
    </location>
</feature>
<accession>A0AAP0HE67</accession>
<sequence length="205" mass="23058">MRTLFIGPTSARTDPLSSRFRMSQYSLWAFLRFHWISFRIGKKGSTIPASFYDSEESSPASMPREPELLFDFPYPYITVSTLKAIAFQVERLFKSVLSRLLVSKCLGPVRQLSSLPLSQVLSSVAASLPGLLRAMVIDGITIVLARTVLLSFMILIEVAFLRSSGSSLIMLNAFVKQRKSRSTTQRIRMPFRSFAYDKSELDGAK</sequence>
<proteinExistence type="predicted"/>
<comment type="caution">
    <text evidence="2">The sequence shown here is derived from an EMBL/GenBank/DDBJ whole genome shotgun (WGS) entry which is preliminary data.</text>
</comment>
<keyword evidence="3" id="KW-1185">Reference proteome</keyword>
<reference evidence="2 3" key="1">
    <citation type="submission" date="2024-01" db="EMBL/GenBank/DDBJ databases">
        <title>Genome assemblies of Stephania.</title>
        <authorList>
            <person name="Yang L."/>
        </authorList>
    </citation>
    <scope>NUCLEOTIDE SEQUENCE [LARGE SCALE GENOMIC DNA]</scope>
    <source>
        <strain evidence="2">QJT</strain>
        <tissue evidence="2">Leaf</tissue>
    </source>
</reference>
<evidence type="ECO:0000313" key="2">
    <source>
        <dbReference type="EMBL" id="KAK9081421.1"/>
    </source>
</evidence>
<protein>
    <submittedName>
        <fullName evidence="2">Uncharacterized protein</fullName>
    </submittedName>
</protein>
<evidence type="ECO:0000256" key="1">
    <source>
        <dbReference type="SAM" id="Phobius"/>
    </source>
</evidence>
<dbReference type="AlphaFoldDB" id="A0AAP0HE67"/>
<keyword evidence="1" id="KW-0472">Membrane</keyword>
<dbReference type="EMBL" id="JBBNAE010000016">
    <property type="protein sequence ID" value="KAK9081421.1"/>
    <property type="molecule type" value="Genomic_DNA"/>
</dbReference>
<organism evidence="2 3">
    <name type="scientific">Stephania japonica</name>
    <dbReference type="NCBI Taxonomy" id="461633"/>
    <lineage>
        <taxon>Eukaryota</taxon>
        <taxon>Viridiplantae</taxon>
        <taxon>Streptophyta</taxon>
        <taxon>Embryophyta</taxon>
        <taxon>Tracheophyta</taxon>
        <taxon>Spermatophyta</taxon>
        <taxon>Magnoliopsida</taxon>
        <taxon>Ranunculales</taxon>
        <taxon>Menispermaceae</taxon>
        <taxon>Menispermoideae</taxon>
        <taxon>Cissampelideae</taxon>
        <taxon>Stephania</taxon>
    </lineage>
</organism>
<keyword evidence="1" id="KW-0812">Transmembrane</keyword>
<dbReference type="Proteomes" id="UP001417504">
    <property type="component" value="Unassembled WGS sequence"/>
</dbReference>